<organism evidence="1 2">
    <name type="scientific">Hassallia byssoidea VB512170</name>
    <dbReference type="NCBI Taxonomy" id="1304833"/>
    <lineage>
        <taxon>Bacteria</taxon>
        <taxon>Bacillati</taxon>
        <taxon>Cyanobacteriota</taxon>
        <taxon>Cyanophyceae</taxon>
        <taxon>Nostocales</taxon>
        <taxon>Tolypothrichaceae</taxon>
        <taxon>Hassallia</taxon>
    </lineage>
</organism>
<reference evidence="1 2" key="1">
    <citation type="journal article" date="2015" name="Genome Announc.">
        <title>Draft Genome Sequence of Cyanobacterium Hassallia byssoidea Strain VB512170, Isolated from Monuments in India.</title>
        <authorList>
            <person name="Singh D."/>
            <person name="Chandrababunaidu M.M."/>
            <person name="Panda A."/>
            <person name="Sen D."/>
            <person name="Bhattacharyya S."/>
            <person name="Adhikary S.P."/>
            <person name="Tripathy S."/>
        </authorList>
    </citation>
    <scope>NUCLEOTIDE SEQUENCE [LARGE SCALE GENOMIC DNA]</scope>
    <source>
        <strain evidence="1 2">VB512170</strain>
    </source>
</reference>
<proteinExistence type="predicted"/>
<sequence>MTTNLPIKLNHLPNSLPLDGAIRIELEEGVPIFRASSLVQNRIETLLAKQKETALTFEEENELDEYEELDDYISLVNRLIRNASLNSK</sequence>
<protein>
    <submittedName>
        <fullName evidence="1">Uncharacterized protein</fullName>
    </submittedName>
</protein>
<dbReference type="Proteomes" id="UP000031549">
    <property type="component" value="Unassembled WGS sequence"/>
</dbReference>
<evidence type="ECO:0000313" key="1">
    <source>
        <dbReference type="EMBL" id="NEU75231.1"/>
    </source>
</evidence>
<gene>
    <name evidence="1" type="ORF">PI95_022385</name>
</gene>
<evidence type="ECO:0000313" key="2">
    <source>
        <dbReference type="Proteomes" id="UP000031549"/>
    </source>
</evidence>
<dbReference type="AlphaFoldDB" id="A0A846HFK1"/>
<name>A0A846HFK1_9CYAN</name>
<keyword evidence="2" id="KW-1185">Reference proteome</keyword>
<comment type="caution">
    <text evidence="1">The sequence shown here is derived from an EMBL/GenBank/DDBJ whole genome shotgun (WGS) entry which is preliminary data.</text>
</comment>
<dbReference type="EMBL" id="JTCM02000062">
    <property type="protein sequence ID" value="NEU75231.1"/>
    <property type="molecule type" value="Genomic_DNA"/>
</dbReference>
<accession>A0A846HFK1</accession>
<dbReference type="RefSeq" id="WP_039753220.1">
    <property type="nucleotide sequence ID" value="NZ_JTCM02000062.1"/>
</dbReference>